<dbReference type="Proteomes" id="UP000406184">
    <property type="component" value="Unassembled WGS sequence"/>
</dbReference>
<evidence type="ECO:0000313" key="2">
    <source>
        <dbReference type="Proteomes" id="UP000406184"/>
    </source>
</evidence>
<evidence type="ECO:0000313" key="1">
    <source>
        <dbReference type="EMBL" id="VUX04127.1"/>
    </source>
</evidence>
<accession>A0A564T9J8</accession>
<dbReference type="AlphaFoldDB" id="A0A564T9J8"/>
<dbReference type="EMBL" id="CABHMY010000090">
    <property type="protein sequence ID" value="VUX04127.1"/>
    <property type="molecule type" value="Genomic_DNA"/>
</dbReference>
<sequence length="33" mass="3788">MESISTFILSVAANVASYYICKWLDGWLKGRKH</sequence>
<organism evidence="1 2">
    <name type="scientific">Faecalibacterium prausnitzii</name>
    <dbReference type="NCBI Taxonomy" id="853"/>
    <lineage>
        <taxon>Bacteria</taxon>
        <taxon>Bacillati</taxon>
        <taxon>Bacillota</taxon>
        <taxon>Clostridia</taxon>
        <taxon>Eubacteriales</taxon>
        <taxon>Oscillospiraceae</taxon>
        <taxon>Faecalibacterium</taxon>
    </lineage>
</organism>
<protein>
    <submittedName>
        <fullName evidence="1">Uncharacterized protein</fullName>
    </submittedName>
</protein>
<keyword evidence="2" id="KW-1185">Reference proteome</keyword>
<gene>
    <name evidence="1" type="ORF">FPPS064S07_02575</name>
</gene>
<proteinExistence type="predicted"/>
<name>A0A564T9J8_9FIRM</name>
<reference evidence="1 2" key="1">
    <citation type="submission" date="2019-07" db="EMBL/GenBank/DDBJ databases">
        <authorList>
            <person name="Hibberd C M."/>
            <person name="Gehrig L. J."/>
            <person name="Chang H.-W."/>
            <person name="Venkatesh S."/>
        </authorList>
    </citation>
    <scope>NUCLEOTIDE SEQUENCE [LARGE SCALE GENOMIC DNA]</scope>
    <source>
        <strain evidence="1">Faecalibacterium_prausnitzii_JG_BgPS064</strain>
    </source>
</reference>